<dbReference type="Proteomes" id="UP001458880">
    <property type="component" value="Unassembled WGS sequence"/>
</dbReference>
<evidence type="ECO:0000259" key="19">
    <source>
        <dbReference type="Pfam" id="PF10613"/>
    </source>
</evidence>
<name>A0AAW1K1Z4_POPJA</name>
<dbReference type="InterPro" id="IPR001828">
    <property type="entry name" value="ANF_lig-bd_rcpt"/>
</dbReference>
<proteinExistence type="inferred from homology"/>
<keyword evidence="8" id="KW-0406">Ion transport</keyword>
<keyword evidence="11" id="KW-0325">Glycoprotein</keyword>
<evidence type="ECO:0000256" key="2">
    <source>
        <dbReference type="ARBA" id="ARBA00008685"/>
    </source>
</evidence>
<dbReference type="Gene3D" id="1.10.287.70">
    <property type="match status" value="1"/>
</dbReference>
<comment type="caution">
    <text evidence="20">The sequence shown here is derived from an EMBL/GenBank/DDBJ whole genome shotgun (WGS) entry which is preliminary data.</text>
</comment>
<dbReference type="Pfam" id="PF01094">
    <property type="entry name" value="ANF_receptor"/>
    <property type="match status" value="1"/>
</dbReference>
<feature type="domain" description="Ionotropic glutamate receptor L-glutamate and glycine-binding" evidence="19">
    <location>
        <begin position="418"/>
        <end position="539"/>
    </location>
</feature>
<dbReference type="PANTHER" id="PTHR42643">
    <property type="entry name" value="IONOTROPIC RECEPTOR 20A-RELATED"/>
    <property type="match status" value="1"/>
</dbReference>
<dbReference type="PANTHER" id="PTHR42643:SF24">
    <property type="entry name" value="IONOTROPIC RECEPTOR 60A"/>
    <property type="match status" value="1"/>
</dbReference>
<keyword evidence="9 16" id="KW-0472">Membrane</keyword>
<evidence type="ECO:0000256" key="13">
    <source>
        <dbReference type="ARBA" id="ARBA00023286"/>
    </source>
</evidence>
<keyword evidence="10" id="KW-0675">Receptor</keyword>
<evidence type="ECO:0000256" key="6">
    <source>
        <dbReference type="ARBA" id="ARBA00022989"/>
    </source>
</evidence>
<dbReference type="EMBL" id="JASPKY010000275">
    <property type="protein sequence ID" value="KAK9711691.1"/>
    <property type="molecule type" value="Genomic_DNA"/>
</dbReference>
<protein>
    <submittedName>
        <fullName evidence="20">Ligated ion channel L-glutamate- and glycine-binding site</fullName>
    </submittedName>
</protein>
<comment type="subcellular location">
    <subcellularLocation>
        <location evidence="1">Cell membrane</location>
        <topology evidence="1">Multi-pass membrane protein</topology>
    </subcellularLocation>
    <subcellularLocation>
        <location evidence="15">Postsynaptic cell membrane</location>
    </subcellularLocation>
</comment>
<keyword evidence="5 16" id="KW-0812">Transmembrane</keyword>
<dbReference type="GO" id="GO:0050906">
    <property type="term" value="P:detection of stimulus involved in sensory perception"/>
    <property type="evidence" value="ECO:0007669"/>
    <property type="project" value="UniProtKB-ARBA"/>
</dbReference>
<dbReference type="Pfam" id="PF00060">
    <property type="entry name" value="Lig_chan"/>
    <property type="match status" value="1"/>
</dbReference>
<evidence type="ECO:0000256" key="11">
    <source>
        <dbReference type="ARBA" id="ARBA00023180"/>
    </source>
</evidence>
<organism evidence="20 21">
    <name type="scientific">Popillia japonica</name>
    <name type="common">Japanese beetle</name>
    <dbReference type="NCBI Taxonomy" id="7064"/>
    <lineage>
        <taxon>Eukaryota</taxon>
        <taxon>Metazoa</taxon>
        <taxon>Ecdysozoa</taxon>
        <taxon>Arthropoda</taxon>
        <taxon>Hexapoda</taxon>
        <taxon>Insecta</taxon>
        <taxon>Pterygota</taxon>
        <taxon>Neoptera</taxon>
        <taxon>Endopterygota</taxon>
        <taxon>Coleoptera</taxon>
        <taxon>Polyphaga</taxon>
        <taxon>Scarabaeiformia</taxon>
        <taxon>Scarabaeidae</taxon>
        <taxon>Rutelinae</taxon>
        <taxon>Popillia</taxon>
    </lineage>
</organism>
<keyword evidence="6 16" id="KW-1133">Transmembrane helix</keyword>
<dbReference type="InterPro" id="IPR052192">
    <property type="entry name" value="Insect_Ionotropic_Sensory_Rcpt"/>
</dbReference>
<evidence type="ECO:0000256" key="3">
    <source>
        <dbReference type="ARBA" id="ARBA00022448"/>
    </source>
</evidence>
<dbReference type="GO" id="GO:0015276">
    <property type="term" value="F:ligand-gated monoatomic ion channel activity"/>
    <property type="evidence" value="ECO:0007669"/>
    <property type="project" value="InterPro"/>
</dbReference>
<reference evidence="20 21" key="1">
    <citation type="journal article" date="2024" name="BMC Genomics">
        <title>De novo assembly and annotation of Popillia japonica's genome with initial clues to its potential as an invasive pest.</title>
        <authorList>
            <person name="Cucini C."/>
            <person name="Boschi S."/>
            <person name="Funari R."/>
            <person name="Cardaioli E."/>
            <person name="Iannotti N."/>
            <person name="Marturano G."/>
            <person name="Paoli F."/>
            <person name="Bruttini M."/>
            <person name="Carapelli A."/>
            <person name="Frati F."/>
            <person name="Nardi F."/>
        </authorList>
    </citation>
    <scope>NUCLEOTIDE SEQUENCE [LARGE SCALE GENOMIC DNA]</scope>
    <source>
        <strain evidence="20">DMR45628</strain>
    </source>
</reference>
<evidence type="ECO:0000256" key="7">
    <source>
        <dbReference type="ARBA" id="ARBA00023018"/>
    </source>
</evidence>
<feature type="transmembrane region" description="Helical" evidence="16">
    <location>
        <begin position="626"/>
        <end position="648"/>
    </location>
</feature>
<evidence type="ECO:0000256" key="14">
    <source>
        <dbReference type="ARBA" id="ARBA00023303"/>
    </source>
</evidence>
<keyword evidence="13" id="KW-1071">Ligand-gated ion channel</keyword>
<gene>
    <name evidence="20" type="ORF">QE152_g25305</name>
</gene>
<dbReference type="Pfam" id="PF10613">
    <property type="entry name" value="Lig_chan-Glu_bd"/>
    <property type="match status" value="1"/>
</dbReference>
<evidence type="ECO:0000256" key="1">
    <source>
        <dbReference type="ARBA" id="ARBA00004651"/>
    </source>
</evidence>
<keyword evidence="3" id="KW-0813">Transport</keyword>
<evidence type="ECO:0000256" key="5">
    <source>
        <dbReference type="ARBA" id="ARBA00022692"/>
    </source>
</evidence>
<dbReference type="AlphaFoldDB" id="A0AAW1K1Z4"/>
<feature type="domain" description="Receptor ligand binding region" evidence="18">
    <location>
        <begin position="151"/>
        <end position="382"/>
    </location>
</feature>
<dbReference type="GO" id="GO:0045211">
    <property type="term" value="C:postsynaptic membrane"/>
    <property type="evidence" value="ECO:0007669"/>
    <property type="project" value="UniProtKB-SubCell"/>
</dbReference>
<keyword evidence="4" id="KW-1003">Cell membrane</keyword>
<accession>A0AAW1K1Z4</accession>
<dbReference type="InterPro" id="IPR019594">
    <property type="entry name" value="Glu/Gly-bd"/>
</dbReference>
<evidence type="ECO:0000313" key="20">
    <source>
        <dbReference type="EMBL" id="KAK9711691.1"/>
    </source>
</evidence>
<evidence type="ECO:0000256" key="15">
    <source>
        <dbReference type="ARBA" id="ARBA00034100"/>
    </source>
</evidence>
<keyword evidence="7" id="KW-0770">Synapse</keyword>
<feature type="transmembrane region" description="Helical" evidence="16">
    <location>
        <begin position="586"/>
        <end position="606"/>
    </location>
</feature>
<comment type="similarity">
    <text evidence="2">Belongs to the glutamate-gated ion channel (TC 1.A.10.1) family.</text>
</comment>
<dbReference type="FunFam" id="1.10.287.70:FF:000143">
    <property type="entry name" value="Probable glutamate receptor"/>
    <property type="match status" value="1"/>
</dbReference>
<keyword evidence="21" id="KW-1185">Reference proteome</keyword>
<evidence type="ECO:0000256" key="4">
    <source>
        <dbReference type="ARBA" id="ARBA00022475"/>
    </source>
</evidence>
<dbReference type="Gene3D" id="3.40.190.10">
    <property type="entry name" value="Periplasmic binding protein-like II"/>
    <property type="match status" value="1"/>
</dbReference>
<evidence type="ECO:0000256" key="12">
    <source>
        <dbReference type="ARBA" id="ARBA00023257"/>
    </source>
</evidence>
<evidence type="ECO:0000259" key="18">
    <source>
        <dbReference type="Pfam" id="PF01094"/>
    </source>
</evidence>
<evidence type="ECO:0000256" key="10">
    <source>
        <dbReference type="ARBA" id="ARBA00023170"/>
    </source>
</evidence>
<dbReference type="Gene3D" id="3.40.50.2300">
    <property type="match status" value="1"/>
</dbReference>
<evidence type="ECO:0000256" key="16">
    <source>
        <dbReference type="SAM" id="Phobius"/>
    </source>
</evidence>
<keyword evidence="12" id="KW-0628">Postsynaptic cell membrane</keyword>
<keyword evidence="14" id="KW-0407">Ion channel</keyword>
<feature type="domain" description="Ionotropic glutamate receptor C-terminal" evidence="17">
    <location>
        <begin position="554"/>
        <end position="844"/>
    </location>
</feature>
<sequence length="876" mass="100592">MNYLIQILFGWDTCKAIVIDKDYLGEHYDSVKASVDNSIHLIKRDLLKHSGINVVYFYWTSITIRKEITAILTIASCPDTWKLFKLADAENILHLAISGIFTLNYIQHILCLRHYFLETDCPRLPPTQGYTIPTVIRGEELPQILLDLRSIKAYDWKSVVMLYDDSLGRDFVTRVLTSLTIDTKELTGGGTAVALIKLDEYNTGLDKTSIKNILSTFLTKISSKNFLVIVSVELVTYIMQTAQSLGLMDINSQWLFVICDYGLDNETTVEIVNNLKEGNNIAFLYNISTFGETCKEGISCHITEMLNAFARSLEAATIEEFELANQVSDEEWDAIRPTKLERRNDFLNTIKIHLAKDGQCGNCTAWQFKASDTWGKEFRKSSNETFSLLQVGYWKVSDGPFMTDVLFPHVEHGFRGKSFTLVSLHNPPWQIIETNSTGGFICKGLVFDIIDELAKSLNFTYTVIVLNDGKNELSNSTYYGQDISFRVTYTIPEFIVKMVQTKEVFMIACAYTITEQSKTLVNFTIPISTQTYSLLSARPKELSRAFLFMSPFTYNTWLCLLAAIITMGPILYCIFKYSPVNEYHGLNIEGGLSSIYNCIWYIYGALLQQGGLYLPYADSARLLIGSWWLVVLVISTTYCGNLVAFLTFPNNDKPITTVNELLEQRDSLTWSIAPATYFEYQLKTSNERKYQELYHGSLKSVTNMEDMIRNVELGKHIHIDWKLRIQYMVKKQFMIRNVELGKHIHIDWKLRIQYMVKKQFMLKNTCRLSLGAEEFFDERLGLIVTKDNPYLQRINRQIKRLHQVGLIEKWLKGYLPKRDRCYKIKGDSGVNNHTVNLNDMQGLLGCTTALLLICCERCYHNYKKKRGRKVVQPFTS</sequence>
<evidence type="ECO:0000256" key="9">
    <source>
        <dbReference type="ARBA" id="ARBA00023136"/>
    </source>
</evidence>
<evidence type="ECO:0000256" key="8">
    <source>
        <dbReference type="ARBA" id="ARBA00023065"/>
    </source>
</evidence>
<evidence type="ECO:0000259" key="17">
    <source>
        <dbReference type="Pfam" id="PF00060"/>
    </source>
</evidence>
<dbReference type="SUPFAM" id="SSF53850">
    <property type="entry name" value="Periplasmic binding protein-like II"/>
    <property type="match status" value="1"/>
</dbReference>
<evidence type="ECO:0000313" key="21">
    <source>
        <dbReference type="Proteomes" id="UP001458880"/>
    </source>
</evidence>
<feature type="transmembrane region" description="Helical" evidence="16">
    <location>
        <begin position="554"/>
        <end position="574"/>
    </location>
</feature>
<dbReference type="InterPro" id="IPR001320">
    <property type="entry name" value="Iontro_rcpt_C"/>
</dbReference>